<keyword evidence="2 5" id="KW-0812">Transmembrane</keyword>
<feature type="transmembrane region" description="Helical" evidence="5">
    <location>
        <begin position="12"/>
        <end position="33"/>
    </location>
</feature>
<keyword evidence="3 5" id="KW-1133">Transmembrane helix</keyword>
<evidence type="ECO:0000256" key="3">
    <source>
        <dbReference type="ARBA" id="ARBA00022989"/>
    </source>
</evidence>
<accession>X0KQR8</accession>
<protein>
    <submittedName>
        <fullName evidence="6">Uncharacterized protein</fullName>
    </submittedName>
</protein>
<comment type="subcellular location">
    <subcellularLocation>
        <location evidence="1">Membrane</location>
        <topology evidence="1">Multi-pass membrane protein</topology>
    </subcellularLocation>
</comment>
<dbReference type="InterPro" id="IPR004254">
    <property type="entry name" value="AdipoR/HlyIII-related"/>
</dbReference>
<evidence type="ECO:0000313" key="6">
    <source>
        <dbReference type="EMBL" id="EXM15913.1"/>
    </source>
</evidence>
<dbReference type="Pfam" id="PF03006">
    <property type="entry name" value="HlyIII"/>
    <property type="match status" value="1"/>
</dbReference>
<dbReference type="Proteomes" id="UP000030701">
    <property type="component" value="Unassembled WGS sequence"/>
</dbReference>
<dbReference type="AlphaFoldDB" id="X0KQR8"/>
<proteinExistence type="predicted"/>
<keyword evidence="4 5" id="KW-0472">Membrane</keyword>
<evidence type="ECO:0000256" key="2">
    <source>
        <dbReference type="ARBA" id="ARBA00022692"/>
    </source>
</evidence>
<gene>
    <name evidence="6" type="ORF">FOTG_15764</name>
</gene>
<dbReference type="OrthoDB" id="529367at2759"/>
<organism evidence="6">
    <name type="scientific">Fusarium oxysporum f. sp. vasinfectum 25433</name>
    <dbReference type="NCBI Taxonomy" id="1089449"/>
    <lineage>
        <taxon>Eukaryota</taxon>
        <taxon>Fungi</taxon>
        <taxon>Dikarya</taxon>
        <taxon>Ascomycota</taxon>
        <taxon>Pezizomycotina</taxon>
        <taxon>Sordariomycetes</taxon>
        <taxon>Hypocreomycetidae</taxon>
        <taxon>Hypocreales</taxon>
        <taxon>Nectriaceae</taxon>
        <taxon>Fusarium</taxon>
        <taxon>Fusarium oxysporum species complex</taxon>
    </lineage>
</organism>
<evidence type="ECO:0000256" key="1">
    <source>
        <dbReference type="ARBA" id="ARBA00004141"/>
    </source>
</evidence>
<reference evidence="6" key="2">
    <citation type="submission" date="2012-05" db="EMBL/GenBank/DDBJ databases">
        <title>The Genome Annotation of Fusarium oxysporum Cotton.</title>
        <authorList>
            <consortium name="The Broad Institute Genomics Platform"/>
            <person name="Ma L.-J."/>
            <person name="Corby-Kistler H."/>
            <person name="Broz K."/>
            <person name="Gale L.R."/>
            <person name="Jonkers W."/>
            <person name="O'Donnell K."/>
            <person name="Ploetz R."/>
            <person name="Steinberg C."/>
            <person name="Schwartz D.C."/>
            <person name="VanEtten H."/>
            <person name="Zhou S."/>
            <person name="Young S.K."/>
            <person name="Zeng Q."/>
            <person name="Gargeya S."/>
            <person name="Fitzgerald M."/>
            <person name="Abouelleil A."/>
            <person name="Alvarado L."/>
            <person name="Chapman S.B."/>
            <person name="Gainer-Dewar J."/>
            <person name="Goldberg J."/>
            <person name="Griggs A."/>
            <person name="Gujja S."/>
            <person name="Hansen M."/>
            <person name="Howarth C."/>
            <person name="Imamovic A."/>
            <person name="Ireland A."/>
            <person name="Larimer J."/>
            <person name="McCowan C."/>
            <person name="Murphy C."/>
            <person name="Pearson M."/>
            <person name="Poon T.W."/>
            <person name="Priest M."/>
            <person name="Roberts A."/>
            <person name="Saif S."/>
            <person name="Shea T."/>
            <person name="Sykes S."/>
            <person name="Wortman J."/>
            <person name="Nusbaum C."/>
            <person name="Birren B."/>
        </authorList>
    </citation>
    <scope>NUCLEOTIDE SEQUENCE</scope>
    <source>
        <strain evidence="6">25433</strain>
    </source>
</reference>
<name>X0KQR8_FUSOX</name>
<reference evidence="6" key="1">
    <citation type="submission" date="2011-11" db="EMBL/GenBank/DDBJ databases">
        <title>The Genome Sequence of Fusarium oxysporum Cotton.</title>
        <authorList>
            <consortium name="The Broad Institute Genome Sequencing Platform"/>
            <person name="Ma L.-J."/>
            <person name="Gale L.R."/>
            <person name="Schwartz D.C."/>
            <person name="Zhou S."/>
            <person name="Corby-Kistler H."/>
            <person name="Young S.K."/>
            <person name="Zeng Q."/>
            <person name="Gargeya S."/>
            <person name="Fitzgerald M."/>
            <person name="Haas B."/>
            <person name="Abouelleil A."/>
            <person name="Alvarado L."/>
            <person name="Arachchi H.M."/>
            <person name="Berlin A."/>
            <person name="Brown A."/>
            <person name="Chapman S.B."/>
            <person name="Chen Z."/>
            <person name="Dunbar C."/>
            <person name="Freedman E."/>
            <person name="Gearin G."/>
            <person name="Goldberg J."/>
            <person name="Griggs A."/>
            <person name="Gujja S."/>
            <person name="Heiman D."/>
            <person name="Howarth C."/>
            <person name="Larson L."/>
            <person name="Lui A."/>
            <person name="MacDonald P.J.P."/>
            <person name="Montmayeur A."/>
            <person name="Murphy C."/>
            <person name="Neiman D."/>
            <person name="Pearson M."/>
            <person name="Priest M."/>
            <person name="Roberts A."/>
            <person name="Saif S."/>
            <person name="Shea T."/>
            <person name="Shenoy N."/>
            <person name="Sisk P."/>
            <person name="Stolte C."/>
            <person name="Sykes S."/>
            <person name="Wortman J."/>
            <person name="Nusbaum C."/>
            <person name="Birren B."/>
        </authorList>
    </citation>
    <scope>NUCLEOTIDE SEQUENCE [LARGE SCALE GENOMIC DNA]</scope>
    <source>
        <strain evidence="6">25433</strain>
    </source>
</reference>
<dbReference type="GO" id="GO:0016020">
    <property type="term" value="C:membrane"/>
    <property type="evidence" value="ECO:0007669"/>
    <property type="project" value="UniProtKB-SubCell"/>
</dbReference>
<dbReference type="EMBL" id="JH658008">
    <property type="protein sequence ID" value="EXM15913.1"/>
    <property type="molecule type" value="Genomic_DNA"/>
</dbReference>
<evidence type="ECO:0000256" key="5">
    <source>
        <dbReference type="SAM" id="Phobius"/>
    </source>
</evidence>
<evidence type="ECO:0000256" key="4">
    <source>
        <dbReference type="ARBA" id="ARBA00023136"/>
    </source>
</evidence>
<sequence>MHPKFQGPKYRLLRALTFVATGLFGFSPLIHGINMFGMSQMMRKALPYTLAKAGCLLLGTSLYVVS</sequence>
<dbReference type="HOGENOM" id="CLU_2831270_0_0_1"/>